<feature type="compositionally biased region" description="Polar residues" evidence="1">
    <location>
        <begin position="79"/>
        <end position="93"/>
    </location>
</feature>
<comment type="caution">
    <text evidence="2">The sequence shown here is derived from an EMBL/GenBank/DDBJ whole genome shotgun (WGS) entry which is preliminary data.</text>
</comment>
<gene>
    <name evidence="2" type="ORF">GQ607_014667</name>
</gene>
<proteinExistence type="predicted"/>
<protein>
    <submittedName>
        <fullName evidence="2">Uncharacterized protein</fullName>
    </submittedName>
</protein>
<organism evidence="2 3">
    <name type="scientific">Colletotrichum asianum</name>
    <dbReference type="NCBI Taxonomy" id="702518"/>
    <lineage>
        <taxon>Eukaryota</taxon>
        <taxon>Fungi</taxon>
        <taxon>Dikarya</taxon>
        <taxon>Ascomycota</taxon>
        <taxon>Pezizomycotina</taxon>
        <taxon>Sordariomycetes</taxon>
        <taxon>Hypocreomycetidae</taxon>
        <taxon>Glomerellales</taxon>
        <taxon>Glomerellaceae</taxon>
        <taxon>Colletotrichum</taxon>
        <taxon>Colletotrichum gloeosporioides species complex</taxon>
    </lineage>
</organism>
<feature type="compositionally biased region" description="Polar residues" evidence="1">
    <location>
        <begin position="105"/>
        <end position="120"/>
    </location>
</feature>
<name>A0A8H3W2N5_9PEZI</name>
<dbReference type="Proteomes" id="UP000434172">
    <property type="component" value="Unassembled WGS sequence"/>
</dbReference>
<dbReference type="AlphaFoldDB" id="A0A8H3W2N5"/>
<dbReference type="EMBL" id="WOWK01000116">
    <property type="protein sequence ID" value="KAF0318051.1"/>
    <property type="molecule type" value="Genomic_DNA"/>
</dbReference>
<reference evidence="2 3" key="1">
    <citation type="submission" date="2019-12" db="EMBL/GenBank/DDBJ databases">
        <title>A genome sequence resource for the geographically widespread anthracnose pathogen Colletotrichum asianum.</title>
        <authorList>
            <person name="Meng Y."/>
        </authorList>
    </citation>
    <scope>NUCLEOTIDE SEQUENCE [LARGE SCALE GENOMIC DNA]</scope>
    <source>
        <strain evidence="2 3">ICMP 18580</strain>
    </source>
</reference>
<feature type="region of interest" description="Disordered" evidence="1">
    <location>
        <begin position="42"/>
        <end position="128"/>
    </location>
</feature>
<accession>A0A8H3W2N5</accession>
<evidence type="ECO:0000313" key="3">
    <source>
        <dbReference type="Proteomes" id="UP000434172"/>
    </source>
</evidence>
<keyword evidence="3" id="KW-1185">Reference proteome</keyword>
<sequence>MAGAMSSKCGRTKALGFGVGQLEGMRNNDINSSSNIVIDCNYRRVRPSSGPAPANERVSRQGGPRSSTDSVSFMDMVTSPPTATPPRNSSTPYRFTPPLKENARASPSQSARTPRPNTQDGTRKACPH</sequence>
<evidence type="ECO:0000256" key="1">
    <source>
        <dbReference type="SAM" id="MobiDB-lite"/>
    </source>
</evidence>
<evidence type="ECO:0000313" key="2">
    <source>
        <dbReference type="EMBL" id="KAF0318051.1"/>
    </source>
</evidence>